<feature type="region of interest" description="Disordered" evidence="1">
    <location>
        <begin position="1"/>
        <end position="49"/>
    </location>
</feature>
<evidence type="ECO:0000256" key="1">
    <source>
        <dbReference type="SAM" id="MobiDB-lite"/>
    </source>
</evidence>
<feature type="compositionally biased region" description="Basic and acidic residues" evidence="1">
    <location>
        <begin position="124"/>
        <end position="156"/>
    </location>
</feature>
<evidence type="ECO:0000313" key="5">
    <source>
        <dbReference type="Proteomes" id="UP001610335"/>
    </source>
</evidence>
<dbReference type="InterPro" id="IPR024642">
    <property type="entry name" value="SUZ-C"/>
</dbReference>
<reference evidence="4 5" key="1">
    <citation type="submission" date="2024-07" db="EMBL/GenBank/DDBJ databases">
        <title>Section-level genome sequencing and comparative genomics of Aspergillus sections Usti and Cavernicolus.</title>
        <authorList>
            <consortium name="Lawrence Berkeley National Laboratory"/>
            <person name="Nybo J.L."/>
            <person name="Vesth T.C."/>
            <person name="Theobald S."/>
            <person name="Frisvad J.C."/>
            <person name="Larsen T.O."/>
            <person name="Kjaerboelling I."/>
            <person name="Rothschild-Mancinelli K."/>
            <person name="Lyhne E.K."/>
            <person name="Kogle M.E."/>
            <person name="Barry K."/>
            <person name="Clum A."/>
            <person name="Na H."/>
            <person name="Ledsgaard L."/>
            <person name="Lin J."/>
            <person name="Lipzen A."/>
            <person name="Kuo A."/>
            <person name="Riley R."/>
            <person name="Mondo S."/>
            <person name="LaButti K."/>
            <person name="Haridas S."/>
            <person name="Pangalinan J."/>
            <person name="Salamov A.A."/>
            <person name="Simmons B.A."/>
            <person name="Magnuson J.K."/>
            <person name="Chen J."/>
            <person name="Drula E."/>
            <person name="Henrissat B."/>
            <person name="Wiebenga A."/>
            <person name="Lubbers R.J."/>
            <person name="Gomes A.C."/>
            <person name="Makela M.R."/>
            <person name="Stajich J."/>
            <person name="Grigoriev I.V."/>
            <person name="Mortensen U.H."/>
            <person name="De vries R.P."/>
            <person name="Baker S.E."/>
            <person name="Andersen M.R."/>
        </authorList>
    </citation>
    <scope>NUCLEOTIDE SEQUENCE [LARGE SCALE GENOMIC DNA]</scope>
    <source>
        <strain evidence="4 5">CBS 600.67</strain>
    </source>
</reference>
<proteinExistence type="predicted"/>
<accession>A0ABR4I804</accession>
<dbReference type="EMBL" id="JBFXLS010000048">
    <property type="protein sequence ID" value="KAL2823884.1"/>
    <property type="molecule type" value="Genomic_DNA"/>
</dbReference>
<organism evidence="4 5">
    <name type="scientific">Aspergillus cavernicola</name>
    <dbReference type="NCBI Taxonomy" id="176166"/>
    <lineage>
        <taxon>Eukaryota</taxon>
        <taxon>Fungi</taxon>
        <taxon>Dikarya</taxon>
        <taxon>Ascomycota</taxon>
        <taxon>Pezizomycotina</taxon>
        <taxon>Eurotiomycetes</taxon>
        <taxon>Eurotiomycetidae</taxon>
        <taxon>Eurotiales</taxon>
        <taxon>Aspergillaceae</taxon>
        <taxon>Aspergillus</taxon>
        <taxon>Aspergillus subgen. Nidulantes</taxon>
    </lineage>
</organism>
<feature type="compositionally biased region" description="Low complexity" evidence="1">
    <location>
        <begin position="238"/>
        <end position="249"/>
    </location>
</feature>
<dbReference type="PROSITE" id="PS51938">
    <property type="entry name" value="SUZ_C"/>
    <property type="match status" value="1"/>
</dbReference>
<gene>
    <name evidence="4" type="ORF">BDW59DRAFT_162853</name>
</gene>
<feature type="compositionally biased region" description="Polar residues" evidence="1">
    <location>
        <begin position="39"/>
        <end position="49"/>
    </location>
</feature>
<feature type="compositionally biased region" description="Basic residues" evidence="1">
    <location>
        <begin position="264"/>
        <end position="273"/>
    </location>
</feature>
<feature type="region of interest" description="Disordered" evidence="1">
    <location>
        <begin position="93"/>
        <end position="273"/>
    </location>
</feature>
<name>A0ABR4I804_9EURO</name>
<feature type="compositionally biased region" description="Low complexity" evidence="1">
    <location>
        <begin position="158"/>
        <end position="174"/>
    </location>
</feature>
<comment type="caution">
    <text evidence="4">The sequence shown here is derived from an EMBL/GenBank/DDBJ whole genome shotgun (WGS) entry which is preliminary data.</text>
</comment>
<dbReference type="InterPro" id="IPR024771">
    <property type="entry name" value="SUZ"/>
</dbReference>
<evidence type="ECO:0000313" key="4">
    <source>
        <dbReference type="EMBL" id="KAL2823884.1"/>
    </source>
</evidence>
<dbReference type="PROSITE" id="PS51673">
    <property type="entry name" value="SUZ"/>
    <property type="match status" value="1"/>
</dbReference>
<feature type="domain" description="SUZ" evidence="2">
    <location>
        <begin position="91"/>
        <end position="161"/>
    </location>
</feature>
<keyword evidence="5" id="KW-1185">Reference proteome</keyword>
<feature type="compositionally biased region" description="Low complexity" evidence="1">
    <location>
        <begin position="100"/>
        <end position="110"/>
    </location>
</feature>
<feature type="domain" description="SUZ-C" evidence="3">
    <location>
        <begin position="220"/>
        <end position="268"/>
    </location>
</feature>
<evidence type="ECO:0000259" key="2">
    <source>
        <dbReference type="PROSITE" id="PS51673"/>
    </source>
</evidence>
<evidence type="ECO:0008006" key="6">
    <source>
        <dbReference type="Google" id="ProtNLM"/>
    </source>
</evidence>
<sequence>MSTKHSMGDDAWGEDWESQADKLDAEPAPPPQEVKKVSSKVTKAQRRAQQMEFNRQLWAEAEQPQTFHFYEAASDVPLKQEFKPTVTVLSRNPQVANRQSSSAVGAAAAGFRRLDLNADDSDDEKPPEPTPEERQAMALRNREEKQRKYEEVRERLFGTPSAPTSGASSPRSATPPKPEGRGKGRSRGIGRDNNNNNWDKRDQSAASGKSKQLYDPGSPSRPNSSYARKDKQQSSEMSQSDQPQSPRQPIRNPRGPDSSGRGGFKAHRGAKTS</sequence>
<evidence type="ECO:0000259" key="3">
    <source>
        <dbReference type="PROSITE" id="PS51938"/>
    </source>
</evidence>
<protein>
    <recommendedName>
        <fullName evidence="6">SUZ domain-containing protein</fullName>
    </recommendedName>
</protein>
<dbReference type="Proteomes" id="UP001610335">
    <property type="component" value="Unassembled WGS sequence"/>
</dbReference>